<evidence type="ECO:0000313" key="3">
    <source>
        <dbReference type="Proteomes" id="UP000297814"/>
    </source>
</evidence>
<accession>A0A4Z1GZC0</accession>
<dbReference type="Proteomes" id="UP000297814">
    <property type="component" value="Unassembled WGS sequence"/>
</dbReference>
<comment type="caution">
    <text evidence="2">The sequence shown here is derived from an EMBL/GenBank/DDBJ whole genome shotgun (WGS) entry which is preliminary data.</text>
</comment>
<sequence length="159" mass="18192">MVELESQRSKIYLKPPNFHEHRPSTAAAAAGDRADTIPELVSSPMDSTISMFLLPAAVSVKLARYHHMASAYGLSALVETYPPGLQDLELRRQHPIMDLDSIYNHRAWCPYYDSRFFLSKFIPPLKSSIFILLLLIAKPGLSGLLAVLWTRLTFYKWWW</sequence>
<reference evidence="2 3" key="1">
    <citation type="submission" date="2017-12" db="EMBL/GenBank/DDBJ databases">
        <title>Comparative genomics of Botrytis spp.</title>
        <authorList>
            <person name="Valero-Jimenez C.A."/>
            <person name="Tapia P."/>
            <person name="Veloso J."/>
            <person name="Silva-Moreno E."/>
            <person name="Staats M."/>
            <person name="Valdes J.H."/>
            <person name="Van Kan J.A.L."/>
        </authorList>
    </citation>
    <scope>NUCLEOTIDE SEQUENCE [LARGE SCALE GENOMIC DNA]</scope>
    <source>
        <strain evidence="2 3">Bh0001</strain>
    </source>
</reference>
<protein>
    <submittedName>
        <fullName evidence="2">Uncharacterized protein</fullName>
    </submittedName>
</protein>
<dbReference type="AlphaFoldDB" id="A0A4Z1GZC0"/>
<keyword evidence="1" id="KW-1133">Transmembrane helix</keyword>
<name>A0A4Z1GZC0_9HELO</name>
<dbReference type="EMBL" id="PQXK01000015">
    <property type="protein sequence ID" value="TGO41858.1"/>
    <property type="molecule type" value="Genomic_DNA"/>
</dbReference>
<feature type="transmembrane region" description="Helical" evidence="1">
    <location>
        <begin position="129"/>
        <end position="149"/>
    </location>
</feature>
<keyword evidence="3" id="KW-1185">Reference proteome</keyword>
<keyword evidence="1" id="KW-0472">Membrane</keyword>
<organism evidence="2 3">
    <name type="scientific">Botrytis hyacinthi</name>
    <dbReference type="NCBI Taxonomy" id="278943"/>
    <lineage>
        <taxon>Eukaryota</taxon>
        <taxon>Fungi</taxon>
        <taxon>Dikarya</taxon>
        <taxon>Ascomycota</taxon>
        <taxon>Pezizomycotina</taxon>
        <taxon>Leotiomycetes</taxon>
        <taxon>Helotiales</taxon>
        <taxon>Sclerotiniaceae</taxon>
        <taxon>Botrytis</taxon>
    </lineage>
</organism>
<proteinExistence type="predicted"/>
<keyword evidence="1" id="KW-0812">Transmembrane</keyword>
<gene>
    <name evidence="2" type="ORF">BHYA_0015g00210</name>
</gene>
<evidence type="ECO:0000256" key="1">
    <source>
        <dbReference type="SAM" id="Phobius"/>
    </source>
</evidence>
<evidence type="ECO:0000313" key="2">
    <source>
        <dbReference type="EMBL" id="TGO41858.1"/>
    </source>
</evidence>